<dbReference type="Pfam" id="PF20730">
    <property type="entry name" value="YetF_N"/>
    <property type="match status" value="1"/>
</dbReference>
<keyword evidence="5 7" id="KW-1133">Transmembrane helix</keyword>
<sequence length="175" mass="18257">MFFESWSSLLRILVVGALAYASLVLLLRVSGKRTLAKLNAFDLVVTVALGSTLATVLLNRSVALADGVFAFILLVGLQYLVASLSVRSSRFGALVKSEPTLLLHRGRFLESAMQGQRVTREEVVSALRSSGVAQPADAAAVVLETDGSLSVIPASAAGSGEMEALRGVCAPAAKV</sequence>
<keyword evidence="6 7" id="KW-0472">Membrane</keyword>
<protein>
    <submittedName>
        <fullName evidence="10">DUF421 domain-containing protein</fullName>
    </submittedName>
</protein>
<feature type="domain" description="YetF-like N-terminal transmembrane" evidence="9">
    <location>
        <begin position="18"/>
        <end position="82"/>
    </location>
</feature>
<evidence type="ECO:0000256" key="7">
    <source>
        <dbReference type="SAM" id="Phobius"/>
    </source>
</evidence>
<name>A0A9X1LCG3_9PROT</name>
<proteinExistence type="inferred from homology"/>
<dbReference type="EMBL" id="JAJAQI010000028">
    <property type="protein sequence ID" value="MCB4823567.1"/>
    <property type="molecule type" value="Genomic_DNA"/>
</dbReference>
<feature type="domain" description="YetF C-terminal" evidence="8">
    <location>
        <begin position="87"/>
        <end position="156"/>
    </location>
</feature>
<evidence type="ECO:0000256" key="1">
    <source>
        <dbReference type="ARBA" id="ARBA00004651"/>
    </source>
</evidence>
<organism evidence="10 11">
    <name type="scientific">Roseicella aerolata</name>
    <dbReference type="NCBI Taxonomy" id="2883479"/>
    <lineage>
        <taxon>Bacteria</taxon>
        <taxon>Pseudomonadati</taxon>
        <taxon>Pseudomonadota</taxon>
        <taxon>Alphaproteobacteria</taxon>
        <taxon>Acetobacterales</taxon>
        <taxon>Roseomonadaceae</taxon>
        <taxon>Roseicella</taxon>
    </lineage>
</organism>
<gene>
    <name evidence="10" type="ORF">LHA35_17695</name>
</gene>
<dbReference type="InterPro" id="IPR007353">
    <property type="entry name" value="DUF421"/>
</dbReference>
<dbReference type="Proteomes" id="UP001139311">
    <property type="component" value="Unassembled WGS sequence"/>
</dbReference>
<keyword evidence="4 7" id="KW-0812">Transmembrane</keyword>
<comment type="subcellular location">
    <subcellularLocation>
        <location evidence="1">Cell membrane</location>
        <topology evidence="1">Multi-pass membrane protein</topology>
    </subcellularLocation>
</comment>
<dbReference type="InterPro" id="IPR048454">
    <property type="entry name" value="YetF_N"/>
</dbReference>
<evidence type="ECO:0000256" key="3">
    <source>
        <dbReference type="ARBA" id="ARBA00022475"/>
    </source>
</evidence>
<evidence type="ECO:0000256" key="5">
    <source>
        <dbReference type="ARBA" id="ARBA00022989"/>
    </source>
</evidence>
<dbReference type="GO" id="GO:0005886">
    <property type="term" value="C:plasma membrane"/>
    <property type="evidence" value="ECO:0007669"/>
    <property type="project" value="UniProtKB-SubCell"/>
</dbReference>
<evidence type="ECO:0000256" key="6">
    <source>
        <dbReference type="ARBA" id="ARBA00023136"/>
    </source>
</evidence>
<comment type="caution">
    <text evidence="10">The sequence shown here is derived from an EMBL/GenBank/DDBJ whole genome shotgun (WGS) entry which is preliminary data.</text>
</comment>
<feature type="transmembrane region" description="Helical" evidence="7">
    <location>
        <begin position="39"/>
        <end position="58"/>
    </location>
</feature>
<dbReference type="PANTHER" id="PTHR34582">
    <property type="entry name" value="UPF0702 TRANSMEMBRANE PROTEIN YCAP"/>
    <property type="match status" value="1"/>
</dbReference>
<dbReference type="Gene3D" id="3.30.240.20">
    <property type="entry name" value="bsu07140 like domains"/>
    <property type="match status" value="1"/>
</dbReference>
<evidence type="ECO:0000256" key="4">
    <source>
        <dbReference type="ARBA" id="ARBA00022692"/>
    </source>
</evidence>
<accession>A0A9X1LCG3</accession>
<dbReference type="AlphaFoldDB" id="A0A9X1LCG3"/>
<evidence type="ECO:0000259" key="8">
    <source>
        <dbReference type="Pfam" id="PF04239"/>
    </source>
</evidence>
<evidence type="ECO:0000313" key="10">
    <source>
        <dbReference type="EMBL" id="MCB4823567.1"/>
    </source>
</evidence>
<feature type="transmembrane region" description="Helical" evidence="7">
    <location>
        <begin position="64"/>
        <end position="86"/>
    </location>
</feature>
<dbReference type="InterPro" id="IPR023090">
    <property type="entry name" value="UPF0702_alpha/beta_dom_sf"/>
</dbReference>
<keyword evidence="11" id="KW-1185">Reference proteome</keyword>
<evidence type="ECO:0000313" key="11">
    <source>
        <dbReference type="Proteomes" id="UP001139311"/>
    </source>
</evidence>
<feature type="transmembrane region" description="Helical" evidence="7">
    <location>
        <begin position="6"/>
        <end position="27"/>
    </location>
</feature>
<dbReference type="RefSeq" id="WP_226610444.1">
    <property type="nucleotide sequence ID" value="NZ_JAJAQI010000028.1"/>
</dbReference>
<evidence type="ECO:0000256" key="2">
    <source>
        <dbReference type="ARBA" id="ARBA00006448"/>
    </source>
</evidence>
<dbReference type="Pfam" id="PF04239">
    <property type="entry name" value="DUF421"/>
    <property type="match status" value="1"/>
</dbReference>
<comment type="similarity">
    <text evidence="2">Belongs to the UPF0702 family.</text>
</comment>
<reference evidence="10" key="1">
    <citation type="submission" date="2021-10" db="EMBL/GenBank/DDBJ databases">
        <title>Roseicella aerolatum sp. nov., isolated from aerosols of e-waste dismantling site.</title>
        <authorList>
            <person name="Qin T."/>
        </authorList>
    </citation>
    <scope>NUCLEOTIDE SEQUENCE</scope>
    <source>
        <strain evidence="10">GB24</strain>
    </source>
</reference>
<keyword evidence="3" id="KW-1003">Cell membrane</keyword>
<dbReference type="PANTHER" id="PTHR34582:SF6">
    <property type="entry name" value="UPF0702 TRANSMEMBRANE PROTEIN YCAP"/>
    <property type="match status" value="1"/>
</dbReference>
<evidence type="ECO:0000259" key="9">
    <source>
        <dbReference type="Pfam" id="PF20730"/>
    </source>
</evidence>